<accession>A0ACC1HQB4</accession>
<comment type="caution">
    <text evidence="1">The sequence shown here is derived from an EMBL/GenBank/DDBJ whole genome shotgun (WGS) entry which is preliminary data.</text>
</comment>
<keyword evidence="1" id="KW-0560">Oxidoreductase</keyword>
<name>A0ACC1HQB4_9FUNG</name>
<gene>
    <name evidence="1" type="primary">OLE1_2</name>
    <name evidence="1" type="ORF">EV182_005273</name>
</gene>
<feature type="non-terminal residue" evidence="1">
    <location>
        <position position="205"/>
    </location>
</feature>
<dbReference type="EC" id="1.14.19.1" evidence="1"/>
<dbReference type="EMBL" id="JAMZIH010001830">
    <property type="protein sequence ID" value="KAJ1677866.1"/>
    <property type="molecule type" value="Genomic_DNA"/>
</dbReference>
<proteinExistence type="predicted"/>
<organism evidence="1 2">
    <name type="scientific">Spiromyces aspiralis</name>
    <dbReference type="NCBI Taxonomy" id="68401"/>
    <lineage>
        <taxon>Eukaryota</taxon>
        <taxon>Fungi</taxon>
        <taxon>Fungi incertae sedis</taxon>
        <taxon>Zoopagomycota</taxon>
        <taxon>Kickxellomycotina</taxon>
        <taxon>Kickxellomycetes</taxon>
        <taxon>Kickxellales</taxon>
        <taxon>Kickxellaceae</taxon>
        <taxon>Spiromyces</taxon>
    </lineage>
</organism>
<evidence type="ECO:0000313" key="2">
    <source>
        <dbReference type="Proteomes" id="UP001145114"/>
    </source>
</evidence>
<keyword evidence="2" id="KW-1185">Reference proteome</keyword>
<sequence>MTFVTIERPTYPKQKVPVDTRSLVQRLHWVHIVILSLTPTLLLYGLLTTPILSRTVFFTAVYYIFGGLGITAGYHRLWAHCGYSARYPLQVFLAIAGSAAVQGSIFWWSRDHRVHHRYTDTNKDPYNAKRGLIHSHIGWMLIKKDRRQLGYADTSDLKSDPLVRWQHKYYPFLALFMAIVVPTCICGLLLGDWRGGFFYASIGRI</sequence>
<protein>
    <submittedName>
        <fullName evidence="1">Stearoyl-CoA 9-desaturase</fullName>
        <ecNumber evidence="1">1.14.19.1</ecNumber>
    </submittedName>
</protein>
<reference evidence="1" key="1">
    <citation type="submission" date="2022-06" db="EMBL/GenBank/DDBJ databases">
        <title>Phylogenomic reconstructions and comparative analyses of Kickxellomycotina fungi.</title>
        <authorList>
            <person name="Reynolds N.K."/>
            <person name="Stajich J.E."/>
            <person name="Barry K."/>
            <person name="Grigoriev I.V."/>
            <person name="Crous P."/>
            <person name="Smith M.E."/>
        </authorList>
    </citation>
    <scope>NUCLEOTIDE SEQUENCE</scope>
    <source>
        <strain evidence="1">RSA 2271</strain>
    </source>
</reference>
<dbReference type="Proteomes" id="UP001145114">
    <property type="component" value="Unassembled WGS sequence"/>
</dbReference>
<evidence type="ECO:0000313" key="1">
    <source>
        <dbReference type="EMBL" id="KAJ1677866.1"/>
    </source>
</evidence>